<gene>
    <name evidence="2" type="ordered locus">PCC8801_1027</name>
</gene>
<dbReference type="Pfam" id="PF13614">
    <property type="entry name" value="AAA_31"/>
    <property type="match status" value="1"/>
</dbReference>
<dbReference type="InterPro" id="IPR050678">
    <property type="entry name" value="DNA_Partitioning_ATPase"/>
</dbReference>
<evidence type="ECO:0000313" key="3">
    <source>
        <dbReference type="Proteomes" id="UP000008204"/>
    </source>
</evidence>
<dbReference type="Gene3D" id="3.40.50.300">
    <property type="entry name" value="P-loop containing nucleotide triphosphate hydrolases"/>
    <property type="match status" value="1"/>
</dbReference>
<dbReference type="eggNOG" id="COG1192">
    <property type="taxonomic scope" value="Bacteria"/>
</dbReference>
<dbReference type="CDD" id="cd02042">
    <property type="entry name" value="ParAB_family"/>
    <property type="match status" value="1"/>
</dbReference>
<dbReference type="InterPro" id="IPR025669">
    <property type="entry name" value="AAA_dom"/>
</dbReference>
<dbReference type="EMBL" id="CP001287">
    <property type="protein sequence ID" value="ACK65102.1"/>
    <property type="molecule type" value="Genomic_DNA"/>
</dbReference>
<dbReference type="PANTHER" id="PTHR13696:SF52">
    <property type="entry name" value="PARA FAMILY PROTEIN CT_582"/>
    <property type="match status" value="1"/>
</dbReference>
<keyword evidence="3" id="KW-1185">Reference proteome</keyword>
<dbReference type="RefSeq" id="WP_012594377.1">
    <property type="nucleotide sequence ID" value="NC_011726.1"/>
</dbReference>
<dbReference type="Proteomes" id="UP000008204">
    <property type="component" value="Chromosome"/>
</dbReference>
<dbReference type="PANTHER" id="PTHR13696">
    <property type="entry name" value="P-LOOP CONTAINING NUCLEOSIDE TRIPHOSPHATE HYDROLASE"/>
    <property type="match status" value="1"/>
</dbReference>
<dbReference type="AlphaFoldDB" id="B7K0W1"/>
<evidence type="ECO:0000259" key="1">
    <source>
        <dbReference type="Pfam" id="PF13614"/>
    </source>
</evidence>
<protein>
    <submittedName>
        <fullName evidence="2">Cobyrinic acid ac-diamide synthase</fullName>
    </submittedName>
</protein>
<organism evidence="2 3">
    <name type="scientific">Rippkaea orientalis (strain PCC 8801 / RF-1)</name>
    <name type="common">Cyanothece sp. (strain PCC 8801)</name>
    <dbReference type="NCBI Taxonomy" id="41431"/>
    <lineage>
        <taxon>Bacteria</taxon>
        <taxon>Bacillati</taxon>
        <taxon>Cyanobacteriota</taxon>
        <taxon>Cyanophyceae</taxon>
        <taxon>Oscillatoriophycideae</taxon>
        <taxon>Chroococcales</taxon>
        <taxon>Aphanothecaceae</taxon>
        <taxon>Rippkaea</taxon>
        <taxon>Rippkaea orientalis</taxon>
    </lineage>
</organism>
<reference evidence="3" key="1">
    <citation type="journal article" date="2011" name="MBio">
        <title>Novel metabolic attributes of the genus Cyanothece, comprising a group of unicellular nitrogen-fixing Cyanobacteria.</title>
        <authorList>
            <person name="Bandyopadhyay A."/>
            <person name="Elvitigala T."/>
            <person name="Welsh E."/>
            <person name="Stockel J."/>
            <person name="Liberton M."/>
            <person name="Min H."/>
            <person name="Sherman L.A."/>
            <person name="Pakrasi H.B."/>
        </authorList>
    </citation>
    <scope>NUCLEOTIDE SEQUENCE [LARGE SCALE GENOMIC DNA]</scope>
    <source>
        <strain evidence="3">PCC 8801</strain>
    </source>
</reference>
<proteinExistence type="predicted"/>
<dbReference type="STRING" id="41431.PCC8801_1027"/>
<dbReference type="SUPFAM" id="SSF52540">
    <property type="entry name" value="P-loop containing nucleoside triphosphate hydrolases"/>
    <property type="match status" value="1"/>
</dbReference>
<accession>B7K0W1</accession>
<evidence type="ECO:0000313" key="2">
    <source>
        <dbReference type="EMBL" id="ACK65102.1"/>
    </source>
</evidence>
<name>B7K0W1_RIPO1</name>
<feature type="domain" description="AAA" evidence="1">
    <location>
        <begin position="174"/>
        <end position="354"/>
    </location>
</feature>
<sequence>MVTTKPAKIIDLKSRWQELDSDATESIVADNFIRPFLAALGFDLYSEIYPQFPTGRHTASVDFAAGKSHTGKPFISTKENPYLILEVKGKNVNLSQGTAPYKNVVDQLKSYLLDPNCITVKWGIICNSDYIQLFRKHGKVVYPASECIKITQDNIEQIITQFKEKIWKPSPTLTVAIYNDKGGVGKTTTTVNIAATLTMLGKKVLVIDFDFQQRDLTTSLGLTSNHQTLFDILKEPKKPIEKTIVTFTQIFKSKTGKKESRSFDVIPANQGSISESEIELRKYSTVRTLSKILEPLRTEYDYILIDTPTSKNFFSESALYAAEVVLIPAKRTDFFSLKNAAITISQFIPEIQQQKQEGNPIALPIFFNAETISEAQKKQADQAIKILIENTKKDKKFDLEPYFFQLTQIPHYAIIGNAHFSFKPAIYIHKTAFEYYRGLVKEYFLQ</sequence>
<dbReference type="KEGG" id="cyp:PCC8801_1027"/>
<dbReference type="InterPro" id="IPR027417">
    <property type="entry name" value="P-loop_NTPase"/>
</dbReference>
<dbReference type="HOGENOM" id="CLU_608136_0_0_3"/>